<protein>
    <submittedName>
        <fullName evidence="2">Histidinol phosphatase</fullName>
    </submittedName>
</protein>
<dbReference type="Proteomes" id="UP000448292">
    <property type="component" value="Unassembled WGS sequence"/>
</dbReference>
<keyword evidence="3" id="KW-1185">Reference proteome</keyword>
<reference evidence="2 3" key="1">
    <citation type="submission" date="2018-06" db="EMBL/GenBank/DDBJ databases">
        <title>Complete genome of Desulfovibrio indonesiensis P37SLT.</title>
        <authorList>
            <person name="Crispim J.S."/>
            <person name="Vidigal P.M.P."/>
            <person name="Silva L.C.F."/>
            <person name="Laguardia C.N."/>
            <person name="Araujo L.C."/>
            <person name="Dias R.S."/>
            <person name="Sousa M.P."/>
            <person name="Paula S.O."/>
            <person name="Silva C."/>
        </authorList>
    </citation>
    <scope>NUCLEOTIDE SEQUENCE [LARGE SCALE GENOMIC DNA]</scope>
    <source>
        <strain evidence="2 3">P37SLT</strain>
    </source>
</reference>
<dbReference type="OrthoDB" id="9775360at2"/>
<dbReference type="CDD" id="cd07432">
    <property type="entry name" value="PHP_HisPPase"/>
    <property type="match status" value="1"/>
</dbReference>
<evidence type="ECO:0000259" key="1">
    <source>
        <dbReference type="Pfam" id="PF02811"/>
    </source>
</evidence>
<dbReference type="InterPro" id="IPR004013">
    <property type="entry name" value="PHP_dom"/>
</dbReference>
<comment type="caution">
    <text evidence="2">The sequence shown here is derived from an EMBL/GenBank/DDBJ whole genome shotgun (WGS) entry which is preliminary data.</text>
</comment>
<feature type="domain" description="PHP" evidence="1">
    <location>
        <begin position="4"/>
        <end position="101"/>
    </location>
</feature>
<dbReference type="SUPFAM" id="SSF89550">
    <property type="entry name" value="PHP domain-like"/>
    <property type="match status" value="1"/>
</dbReference>
<dbReference type="EMBL" id="QMIE01000009">
    <property type="protein sequence ID" value="TVM16856.1"/>
    <property type="molecule type" value="Genomic_DNA"/>
</dbReference>
<dbReference type="InterPro" id="IPR016195">
    <property type="entry name" value="Pol/histidinol_Pase-like"/>
</dbReference>
<dbReference type="PANTHER" id="PTHR42924:SF3">
    <property type="entry name" value="POLYMERASE_HISTIDINOL PHOSPHATASE N-TERMINAL DOMAIN-CONTAINING PROTEIN"/>
    <property type="match status" value="1"/>
</dbReference>
<evidence type="ECO:0000313" key="2">
    <source>
        <dbReference type="EMBL" id="TVM16856.1"/>
    </source>
</evidence>
<name>A0A7M3MDS1_9BACT</name>
<proteinExistence type="predicted"/>
<sequence>MHIDCHTHTTRYSACSTIDPDHLCSLALKRGLDAVVITEHHHQWTEDELASLSRGYPGLRVYAGMEVSVREGYDVVVIGTQLNALGQRHMPIENLVDAVADRRDEVFLFVAHPFRFSKRFDRRLTRVLDAVDGIEMNSVNIMRGHYVIRDGRYSSDDDALYERALQGRDLVRLYNSDAHSQDAVGAIMSRIEGHAPENEAALASMLKTQQPDEVQNSQLLETCLSRFLF</sequence>
<gene>
    <name evidence="2" type="ORF">DPQ33_10600</name>
</gene>
<dbReference type="Gene3D" id="3.20.20.140">
    <property type="entry name" value="Metal-dependent hydrolases"/>
    <property type="match status" value="1"/>
</dbReference>
<dbReference type="GO" id="GO:0035312">
    <property type="term" value="F:5'-3' DNA exonuclease activity"/>
    <property type="evidence" value="ECO:0007669"/>
    <property type="project" value="TreeGrafter"/>
</dbReference>
<dbReference type="Pfam" id="PF02811">
    <property type="entry name" value="PHP"/>
    <property type="match status" value="1"/>
</dbReference>
<dbReference type="GO" id="GO:0004534">
    <property type="term" value="F:5'-3' RNA exonuclease activity"/>
    <property type="evidence" value="ECO:0007669"/>
    <property type="project" value="TreeGrafter"/>
</dbReference>
<dbReference type="PANTHER" id="PTHR42924">
    <property type="entry name" value="EXONUCLEASE"/>
    <property type="match status" value="1"/>
</dbReference>
<evidence type="ECO:0000313" key="3">
    <source>
        <dbReference type="Proteomes" id="UP000448292"/>
    </source>
</evidence>
<dbReference type="InterPro" id="IPR052018">
    <property type="entry name" value="PHP_domain"/>
</dbReference>
<dbReference type="AlphaFoldDB" id="A0A7M3MDS1"/>
<organism evidence="2 3">
    <name type="scientific">Oceanidesulfovibrio indonesiensis</name>
    <dbReference type="NCBI Taxonomy" id="54767"/>
    <lineage>
        <taxon>Bacteria</taxon>
        <taxon>Pseudomonadati</taxon>
        <taxon>Thermodesulfobacteriota</taxon>
        <taxon>Desulfovibrionia</taxon>
        <taxon>Desulfovibrionales</taxon>
        <taxon>Desulfovibrionaceae</taxon>
        <taxon>Oceanidesulfovibrio</taxon>
    </lineage>
</organism>
<dbReference type="RefSeq" id="WP_144303198.1">
    <property type="nucleotide sequence ID" value="NZ_QMIE01000009.1"/>
</dbReference>
<accession>A0A7M3MDS1</accession>